<feature type="region of interest" description="Disordered" evidence="1">
    <location>
        <begin position="46"/>
        <end position="87"/>
    </location>
</feature>
<feature type="signal peptide" evidence="3">
    <location>
        <begin position="1"/>
        <end position="25"/>
    </location>
</feature>
<reference evidence="4" key="1">
    <citation type="submission" date="2021-01" db="EMBL/GenBank/DDBJ databases">
        <authorList>
            <person name="Corre E."/>
            <person name="Pelletier E."/>
            <person name="Niang G."/>
            <person name="Scheremetjew M."/>
            <person name="Finn R."/>
            <person name="Kale V."/>
            <person name="Holt S."/>
            <person name="Cochrane G."/>
            <person name="Meng A."/>
            <person name="Brown T."/>
            <person name="Cohen L."/>
        </authorList>
    </citation>
    <scope>NUCLEOTIDE SEQUENCE</scope>
    <source>
        <strain evidence="4">308</strain>
    </source>
</reference>
<evidence type="ECO:0000256" key="1">
    <source>
        <dbReference type="SAM" id="MobiDB-lite"/>
    </source>
</evidence>
<accession>A0A7S1FRM7</accession>
<feature type="region of interest" description="Disordered" evidence="1">
    <location>
        <begin position="220"/>
        <end position="243"/>
    </location>
</feature>
<dbReference type="EMBL" id="HBFR01014812">
    <property type="protein sequence ID" value="CAD8883602.1"/>
    <property type="molecule type" value="Transcribed_RNA"/>
</dbReference>
<evidence type="ECO:0000313" key="4">
    <source>
        <dbReference type="EMBL" id="CAD8883602.1"/>
    </source>
</evidence>
<evidence type="ECO:0000256" key="2">
    <source>
        <dbReference type="SAM" id="Phobius"/>
    </source>
</evidence>
<feature type="transmembrane region" description="Helical" evidence="2">
    <location>
        <begin position="174"/>
        <end position="194"/>
    </location>
</feature>
<keyword evidence="2" id="KW-0812">Transmembrane</keyword>
<keyword evidence="3" id="KW-0732">Signal</keyword>
<dbReference type="AlphaFoldDB" id="A0A7S1FRM7"/>
<feature type="region of interest" description="Disordered" evidence="1">
    <location>
        <begin position="99"/>
        <end position="152"/>
    </location>
</feature>
<name>A0A7S1FRM7_9STRA</name>
<sequence>MSPNFRSWVIIFALYGHATTMKASAGIEGNVDSLGRLKISTVEGSRRGLGGRVQGNNGERIGVDKEDEDKYLGSEESSDAASEVDGQFIGPLVEDKTEVKPMKMTSSTSEATESKMTSATSEETESQMTSTSAEKSQDQMTSKANEGSQNTAAYEETRNQFTSTLASEHGSRSGLFIVGASILYAAAACVAVLISTQGKAHSGDDTDKSTPLFQEGIELSSSDSSISQRLERQPSDLNSTNRIGDDISVSTLSKLYADCI</sequence>
<feature type="compositionally biased region" description="Polar residues" evidence="1">
    <location>
        <begin position="138"/>
        <end position="152"/>
    </location>
</feature>
<feature type="compositionally biased region" description="Basic and acidic residues" evidence="1">
    <location>
        <begin position="61"/>
        <end position="73"/>
    </location>
</feature>
<protein>
    <submittedName>
        <fullName evidence="4">Uncharacterized protein</fullName>
    </submittedName>
</protein>
<organism evidence="4">
    <name type="scientific">Corethron hystrix</name>
    <dbReference type="NCBI Taxonomy" id="216773"/>
    <lineage>
        <taxon>Eukaryota</taxon>
        <taxon>Sar</taxon>
        <taxon>Stramenopiles</taxon>
        <taxon>Ochrophyta</taxon>
        <taxon>Bacillariophyta</taxon>
        <taxon>Coscinodiscophyceae</taxon>
        <taxon>Corethrophycidae</taxon>
        <taxon>Corethrales</taxon>
        <taxon>Corethraceae</taxon>
        <taxon>Corethron</taxon>
    </lineage>
</organism>
<keyword evidence="2" id="KW-0472">Membrane</keyword>
<proteinExistence type="predicted"/>
<feature type="compositionally biased region" description="Low complexity" evidence="1">
    <location>
        <begin position="104"/>
        <end position="134"/>
    </location>
</feature>
<feature type="chain" id="PRO_5030790666" evidence="3">
    <location>
        <begin position="26"/>
        <end position="260"/>
    </location>
</feature>
<gene>
    <name evidence="4" type="ORF">CHYS00102_LOCUS10798</name>
</gene>
<evidence type="ECO:0000256" key="3">
    <source>
        <dbReference type="SAM" id="SignalP"/>
    </source>
</evidence>
<keyword evidence="2" id="KW-1133">Transmembrane helix</keyword>